<dbReference type="OrthoDB" id="3288457at2"/>
<keyword evidence="6" id="KW-0418">Kinase</keyword>
<evidence type="ECO:0000259" key="11">
    <source>
        <dbReference type="SMART" id="SM00387"/>
    </source>
</evidence>
<feature type="region of interest" description="Disordered" evidence="9">
    <location>
        <begin position="510"/>
        <end position="550"/>
    </location>
</feature>
<dbReference type="EC" id="2.7.13.3" evidence="2"/>
<reference evidence="12" key="2">
    <citation type="submission" date="2020-09" db="EMBL/GenBank/DDBJ databases">
        <authorList>
            <person name="Sun Q."/>
            <person name="Zhou Y."/>
        </authorList>
    </citation>
    <scope>NUCLEOTIDE SEQUENCE</scope>
    <source>
        <strain evidence="12">CGMCC 4.7138</strain>
    </source>
</reference>
<dbReference type="InterPro" id="IPR003594">
    <property type="entry name" value="HATPase_dom"/>
</dbReference>
<accession>A0A8H9GYS5</accession>
<dbReference type="Pfam" id="PF02518">
    <property type="entry name" value="HATPase_c"/>
    <property type="match status" value="1"/>
</dbReference>
<evidence type="ECO:0000256" key="7">
    <source>
        <dbReference type="ARBA" id="ARBA00022840"/>
    </source>
</evidence>
<feature type="compositionally biased region" description="Low complexity" evidence="9">
    <location>
        <begin position="416"/>
        <end position="426"/>
    </location>
</feature>
<keyword evidence="8" id="KW-0902">Two-component regulatory system</keyword>
<name>A0A8H9GYS5_9ACTN</name>
<feature type="transmembrane region" description="Helical" evidence="10">
    <location>
        <begin position="128"/>
        <end position="161"/>
    </location>
</feature>
<comment type="caution">
    <text evidence="12">The sequence shown here is derived from an EMBL/GenBank/DDBJ whole genome shotgun (WGS) entry which is preliminary data.</text>
</comment>
<evidence type="ECO:0000256" key="5">
    <source>
        <dbReference type="ARBA" id="ARBA00022741"/>
    </source>
</evidence>
<dbReference type="InterPro" id="IPR011712">
    <property type="entry name" value="Sig_transdc_His_kin_sub3_dim/P"/>
</dbReference>
<evidence type="ECO:0000256" key="4">
    <source>
        <dbReference type="ARBA" id="ARBA00022679"/>
    </source>
</evidence>
<dbReference type="EMBL" id="BMMN01000004">
    <property type="protein sequence ID" value="GGO11119.1"/>
    <property type="molecule type" value="Genomic_DNA"/>
</dbReference>
<evidence type="ECO:0000256" key="8">
    <source>
        <dbReference type="ARBA" id="ARBA00023012"/>
    </source>
</evidence>
<dbReference type="Proteomes" id="UP000653480">
    <property type="component" value="Unassembled WGS sequence"/>
</dbReference>
<feature type="transmembrane region" description="Helical" evidence="10">
    <location>
        <begin position="206"/>
        <end position="224"/>
    </location>
</feature>
<dbReference type="InterPro" id="IPR036890">
    <property type="entry name" value="HATPase_C_sf"/>
</dbReference>
<feature type="transmembrane region" description="Helical" evidence="10">
    <location>
        <begin position="100"/>
        <end position="121"/>
    </location>
</feature>
<feature type="transmembrane region" description="Helical" evidence="10">
    <location>
        <begin position="167"/>
        <end position="185"/>
    </location>
</feature>
<evidence type="ECO:0000256" key="6">
    <source>
        <dbReference type="ARBA" id="ARBA00022777"/>
    </source>
</evidence>
<evidence type="ECO:0000256" key="9">
    <source>
        <dbReference type="SAM" id="MobiDB-lite"/>
    </source>
</evidence>
<keyword evidence="10" id="KW-0812">Transmembrane</keyword>
<keyword evidence="10" id="KW-1133">Transmembrane helix</keyword>
<feature type="transmembrane region" description="Helical" evidence="10">
    <location>
        <begin position="21"/>
        <end position="41"/>
    </location>
</feature>
<evidence type="ECO:0000256" key="2">
    <source>
        <dbReference type="ARBA" id="ARBA00012438"/>
    </source>
</evidence>
<dbReference type="CDD" id="cd16917">
    <property type="entry name" value="HATPase_UhpB-NarQ-NarX-like"/>
    <property type="match status" value="1"/>
</dbReference>
<keyword evidence="7" id="KW-0067">ATP-binding</keyword>
<evidence type="ECO:0000313" key="12">
    <source>
        <dbReference type="EMBL" id="GGO11119.1"/>
    </source>
</evidence>
<dbReference type="RefSeq" id="WP_142568382.1">
    <property type="nucleotide sequence ID" value="NZ_BMMN01000004.1"/>
</dbReference>
<feature type="region of interest" description="Disordered" evidence="9">
    <location>
        <begin position="408"/>
        <end position="428"/>
    </location>
</feature>
<dbReference type="PANTHER" id="PTHR24421">
    <property type="entry name" value="NITRATE/NITRITE SENSOR PROTEIN NARX-RELATED"/>
    <property type="match status" value="1"/>
</dbReference>
<protein>
    <recommendedName>
        <fullName evidence="2">histidine kinase</fullName>
        <ecNumber evidence="2">2.7.13.3</ecNumber>
    </recommendedName>
</protein>
<dbReference type="GO" id="GO:0005524">
    <property type="term" value="F:ATP binding"/>
    <property type="evidence" value="ECO:0007669"/>
    <property type="project" value="UniProtKB-KW"/>
</dbReference>
<evidence type="ECO:0000256" key="1">
    <source>
        <dbReference type="ARBA" id="ARBA00000085"/>
    </source>
</evidence>
<keyword evidence="10" id="KW-0472">Membrane</keyword>
<dbReference type="AlphaFoldDB" id="A0A8H9GYS5"/>
<keyword evidence="13" id="KW-1185">Reference proteome</keyword>
<evidence type="ECO:0000256" key="10">
    <source>
        <dbReference type="SAM" id="Phobius"/>
    </source>
</evidence>
<dbReference type="GO" id="GO:0046983">
    <property type="term" value="F:protein dimerization activity"/>
    <property type="evidence" value="ECO:0007669"/>
    <property type="project" value="InterPro"/>
</dbReference>
<dbReference type="PANTHER" id="PTHR24421:SF10">
    <property type="entry name" value="NITRATE_NITRITE SENSOR PROTEIN NARQ"/>
    <property type="match status" value="1"/>
</dbReference>
<dbReference type="Pfam" id="PF07730">
    <property type="entry name" value="HisKA_3"/>
    <property type="match status" value="1"/>
</dbReference>
<gene>
    <name evidence="12" type="ORF">GCM10011574_28270</name>
</gene>
<evidence type="ECO:0000313" key="13">
    <source>
        <dbReference type="Proteomes" id="UP000653480"/>
    </source>
</evidence>
<evidence type="ECO:0000256" key="3">
    <source>
        <dbReference type="ARBA" id="ARBA00022553"/>
    </source>
</evidence>
<comment type="catalytic activity">
    <reaction evidence="1">
        <text>ATP + protein L-histidine = ADP + protein N-phospho-L-histidine.</text>
        <dbReference type="EC" id="2.7.13.3"/>
    </reaction>
</comment>
<dbReference type="Gene3D" id="3.30.565.10">
    <property type="entry name" value="Histidine kinase-like ATPase, C-terminal domain"/>
    <property type="match status" value="1"/>
</dbReference>
<dbReference type="Gene3D" id="1.20.5.1930">
    <property type="match status" value="1"/>
</dbReference>
<reference evidence="12" key="1">
    <citation type="journal article" date="2014" name="Int. J. Syst. Evol. Microbiol.">
        <title>Complete genome sequence of Corynebacterium casei LMG S-19264T (=DSM 44701T), isolated from a smear-ripened cheese.</title>
        <authorList>
            <consortium name="US DOE Joint Genome Institute (JGI-PGF)"/>
            <person name="Walter F."/>
            <person name="Albersmeier A."/>
            <person name="Kalinowski J."/>
            <person name="Ruckert C."/>
        </authorList>
    </citation>
    <scope>NUCLEOTIDE SEQUENCE</scope>
    <source>
        <strain evidence="12">CGMCC 4.7138</strain>
    </source>
</reference>
<dbReference type="GO" id="GO:0016020">
    <property type="term" value="C:membrane"/>
    <property type="evidence" value="ECO:0007669"/>
    <property type="project" value="InterPro"/>
</dbReference>
<dbReference type="GO" id="GO:0000155">
    <property type="term" value="F:phosphorelay sensor kinase activity"/>
    <property type="evidence" value="ECO:0007669"/>
    <property type="project" value="InterPro"/>
</dbReference>
<dbReference type="InterPro" id="IPR050482">
    <property type="entry name" value="Sensor_HK_TwoCompSys"/>
</dbReference>
<keyword evidence="3" id="KW-0597">Phosphoprotein</keyword>
<feature type="domain" description="Histidine kinase/HSP90-like ATPase" evidence="11">
    <location>
        <begin position="366"/>
        <end position="507"/>
    </location>
</feature>
<keyword evidence="4" id="KW-0808">Transferase</keyword>
<proteinExistence type="predicted"/>
<dbReference type="SUPFAM" id="SSF55874">
    <property type="entry name" value="ATPase domain of HSP90 chaperone/DNA topoisomerase II/histidine kinase"/>
    <property type="match status" value="1"/>
</dbReference>
<keyword evidence="5" id="KW-0547">Nucleotide-binding</keyword>
<organism evidence="12 13">
    <name type="scientific">Microbispora bryophytorum</name>
    <dbReference type="NCBI Taxonomy" id="1460882"/>
    <lineage>
        <taxon>Bacteria</taxon>
        <taxon>Bacillati</taxon>
        <taxon>Actinomycetota</taxon>
        <taxon>Actinomycetes</taxon>
        <taxon>Streptosporangiales</taxon>
        <taxon>Streptosporangiaceae</taxon>
        <taxon>Microbispora</taxon>
    </lineage>
</organism>
<sequence>MERADDRRDRQGWTLRARTPAFRASYAPVALGVLAALLALAEAVAHARGATAPPLFGHGVSTPVGMASSAPGIPMGTGTGTGTGTALTPLTGPGGDPAGASLRLVAFGLLALATTVPVVFLRTQPATAAVAVGVAGLLSFTAFRTLTIAGAAIVVVCLYRLGLTGARWLGPLLAVPYVVAALLGLPGWTPPRGVEMLVPAEGETRVLVLLLACIAPAAALAGVARRARGEAADNLAARQVIAGTLLEHTARGERARIARELHDVVAHHISMVAVQAETARVAVPGMPSAGAERLRAIGDTARAALTEMRRLLGVLREDDRKRAADLRPQPGLRLAELNALLDEARDAAGTAVRLVLSGYPAVLDPGVELAAYRIIQEALTNARRHAPGAAVDVELHYTRDALRLRVRDNGPGVPLSSGTTTGTCGSDDMGIPGGAVVPGGAGPSRDARVHDGMTDRAFTEHESAEHGLPGHGLAGMRERAAAVGGELRIGSAAGGGFIVEARLPRLPGAEGSPACGAPGSPAHPDSPAYPDGPACRGGPVAPASPEGGHP</sequence>
<dbReference type="SMART" id="SM00387">
    <property type="entry name" value="HATPase_c"/>
    <property type="match status" value="1"/>
</dbReference>